<keyword evidence="2" id="KW-1185">Reference proteome</keyword>
<proteinExistence type="predicted"/>
<dbReference type="EMBL" id="VSRR010018975">
    <property type="protein sequence ID" value="MPC61817.1"/>
    <property type="molecule type" value="Genomic_DNA"/>
</dbReference>
<dbReference type="Proteomes" id="UP000324222">
    <property type="component" value="Unassembled WGS sequence"/>
</dbReference>
<accession>A0A5B7GXC9</accession>
<protein>
    <recommendedName>
        <fullName evidence="3">RNase H type-1 domain-containing protein</fullName>
    </recommendedName>
</protein>
<evidence type="ECO:0000313" key="2">
    <source>
        <dbReference type="Proteomes" id="UP000324222"/>
    </source>
</evidence>
<evidence type="ECO:0008006" key="3">
    <source>
        <dbReference type="Google" id="ProtNLM"/>
    </source>
</evidence>
<sequence length="153" mass="17169">MQFSATQLRHLVQNEVMKIILGCAKTARNEILRAELHLPSVICRIQKITCRTVGRMLSTGSDSLKGLLTPLYHDTWTPTTPYLRKILGVLTSVAWTVIWLKMSSSHPCLRSAGAIVHFTWIPSHVGILLYEKADRLAQCAFKTTQRILALSTL</sequence>
<reference evidence="1 2" key="1">
    <citation type="submission" date="2019-05" db="EMBL/GenBank/DDBJ databases">
        <title>Another draft genome of Portunus trituberculatus and its Hox gene families provides insights of decapod evolution.</title>
        <authorList>
            <person name="Jeong J.-H."/>
            <person name="Song I."/>
            <person name="Kim S."/>
            <person name="Choi T."/>
            <person name="Kim D."/>
            <person name="Ryu S."/>
            <person name="Kim W."/>
        </authorList>
    </citation>
    <scope>NUCLEOTIDE SEQUENCE [LARGE SCALE GENOMIC DNA]</scope>
    <source>
        <tissue evidence="1">Muscle</tissue>
    </source>
</reference>
<gene>
    <name evidence="1" type="ORF">E2C01_055894</name>
</gene>
<comment type="caution">
    <text evidence="1">The sequence shown here is derived from an EMBL/GenBank/DDBJ whole genome shotgun (WGS) entry which is preliminary data.</text>
</comment>
<organism evidence="1 2">
    <name type="scientific">Portunus trituberculatus</name>
    <name type="common">Swimming crab</name>
    <name type="synonym">Neptunus trituberculatus</name>
    <dbReference type="NCBI Taxonomy" id="210409"/>
    <lineage>
        <taxon>Eukaryota</taxon>
        <taxon>Metazoa</taxon>
        <taxon>Ecdysozoa</taxon>
        <taxon>Arthropoda</taxon>
        <taxon>Crustacea</taxon>
        <taxon>Multicrustacea</taxon>
        <taxon>Malacostraca</taxon>
        <taxon>Eumalacostraca</taxon>
        <taxon>Eucarida</taxon>
        <taxon>Decapoda</taxon>
        <taxon>Pleocyemata</taxon>
        <taxon>Brachyura</taxon>
        <taxon>Eubrachyura</taxon>
        <taxon>Portunoidea</taxon>
        <taxon>Portunidae</taxon>
        <taxon>Portuninae</taxon>
        <taxon>Portunus</taxon>
    </lineage>
</organism>
<dbReference type="AlphaFoldDB" id="A0A5B7GXC9"/>
<evidence type="ECO:0000313" key="1">
    <source>
        <dbReference type="EMBL" id="MPC61817.1"/>
    </source>
</evidence>
<name>A0A5B7GXC9_PORTR</name>